<dbReference type="GO" id="GO:0006046">
    <property type="term" value="P:N-acetylglucosamine catabolic process"/>
    <property type="evidence" value="ECO:0007669"/>
    <property type="project" value="TreeGrafter"/>
</dbReference>
<dbReference type="InterPro" id="IPR037171">
    <property type="entry name" value="NagB/RpiA_transferase-like"/>
</dbReference>
<dbReference type="GO" id="GO:0004342">
    <property type="term" value="F:glucosamine-6-phosphate deaminase activity"/>
    <property type="evidence" value="ECO:0007669"/>
    <property type="project" value="UniProtKB-UniRule"/>
</dbReference>
<keyword evidence="3 4" id="KW-0119">Carbohydrate metabolism</keyword>
<dbReference type="EMBL" id="CP124577">
    <property type="protein sequence ID" value="WZE66320.1"/>
    <property type="molecule type" value="Genomic_DNA"/>
</dbReference>
<dbReference type="Gene3D" id="3.40.50.1360">
    <property type="match status" value="1"/>
</dbReference>
<name>A0AAU6R8N9_9STAP</name>
<dbReference type="InterPro" id="IPR018321">
    <property type="entry name" value="Glucosamine6P_isomerase_CS"/>
</dbReference>
<feature type="active site" description="Proton acceptor; for ring-opening step" evidence="4">
    <location>
        <position position="130"/>
    </location>
</feature>
<dbReference type="RefSeq" id="WP_420493922.1">
    <property type="nucleotide sequence ID" value="NZ_CP124577.1"/>
</dbReference>
<dbReference type="GO" id="GO:0006043">
    <property type="term" value="P:glucosamine catabolic process"/>
    <property type="evidence" value="ECO:0007669"/>
    <property type="project" value="TreeGrafter"/>
</dbReference>
<evidence type="ECO:0000313" key="6">
    <source>
        <dbReference type="EMBL" id="WZE66320.1"/>
    </source>
</evidence>
<dbReference type="PANTHER" id="PTHR11280">
    <property type="entry name" value="GLUCOSAMINE-6-PHOSPHATE ISOMERASE"/>
    <property type="match status" value="1"/>
</dbReference>
<organism evidence="6">
    <name type="scientific">Macrococcus psychrotolerans</name>
    <dbReference type="NCBI Taxonomy" id="3039389"/>
    <lineage>
        <taxon>Bacteria</taxon>
        <taxon>Bacillati</taxon>
        <taxon>Bacillota</taxon>
        <taxon>Bacilli</taxon>
        <taxon>Bacillales</taxon>
        <taxon>Staphylococcaceae</taxon>
        <taxon>Macrococcus</taxon>
    </lineage>
</organism>
<dbReference type="Pfam" id="PF01182">
    <property type="entry name" value="Glucosamine_iso"/>
    <property type="match status" value="1"/>
</dbReference>
<evidence type="ECO:0000256" key="3">
    <source>
        <dbReference type="ARBA" id="ARBA00023277"/>
    </source>
</evidence>
<evidence type="ECO:0000256" key="2">
    <source>
        <dbReference type="ARBA" id="ARBA00022801"/>
    </source>
</evidence>
<dbReference type="InterPro" id="IPR004547">
    <property type="entry name" value="Glucosamine6P_isomerase"/>
</dbReference>
<comment type="similarity">
    <text evidence="4">Belongs to the glucosamine/galactosamine-6-phosphate isomerase family. NagB subfamily.</text>
</comment>
<protein>
    <recommendedName>
        <fullName evidence="4">Glucosamine-6-phosphate deaminase</fullName>
        <ecNumber evidence="4">3.5.99.6</ecNumber>
    </recommendedName>
    <alternativeName>
        <fullName evidence="4">GlcN6P deaminase</fullName>
        <shortName evidence="4">GNPDA</shortName>
    </alternativeName>
    <alternativeName>
        <fullName evidence="4">Glucosamine-6-phosphate isomerase</fullName>
    </alternativeName>
</protein>
<keyword evidence="2 4" id="KW-0378">Hydrolase</keyword>
<comment type="caution">
    <text evidence="4">Lacks conserved residue(s) required for the propagation of feature annotation.</text>
</comment>
<feature type="active site" description="Proton acceptor; for enolization step" evidence="4">
    <location>
        <position position="62"/>
    </location>
</feature>
<feature type="active site" description="For ring-opening step" evidence="4">
    <location>
        <position position="135"/>
    </location>
</feature>
<dbReference type="GO" id="GO:0019262">
    <property type="term" value="P:N-acetylneuraminate catabolic process"/>
    <property type="evidence" value="ECO:0007669"/>
    <property type="project" value="UniProtKB-UniRule"/>
</dbReference>
<dbReference type="EC" id="3.5.99.6" evidence="4"/>
<comment type="function">
    <text evidence="4">Catalyzes the reversible isomerization-deamination of glucosamine 6-phosphate (GlcN6P) to form fructose 6-phosphate (Fru6P) and ammonium ion.</text>
</comment>
<dbReference type="GO" id="GO:0042802">
    <property type="term" value="F:identical protein binding"/>
    <property type="evidence" value="ECO:0007669"/>
    <property type="project" value="TreeGrafter"/>
</dbReference>
<dbReference type="PROSITE" id="PS01161">
    <property type="entry name" value="GLC_GALNAC_ISOMERASE"/>
    <property type="match status" value="1"/>
</dbReference>
<dbReference type="CDD" id="cd01399">
    <property type="entry name" value="GlcN6P_deaminase"/>
    <property type="match status" value="1"/>
</dbReference>
<dbReference type="SUPFAM" id="SSF100950">
    <property type="entry name" value="NagB/RpiA/CoA transferase-like"/>
    <property type="match status" value="1"/>
</dbReference>
<proteinExistence type="inferred from homology"/>
<dbReference type="PANTHER" id="PTHR11280:SF5">
    <property type="entry name" value="GLUCOSAMINE-6-PHOSPHATE ISOMERASE"/>
    <property type="match status" value="1"/>
</dbReference>
<dbReference type="AlphaFoldDB" id="A0AAU6R8N9"/>
<comment type="catalytic activity">
    <reaction evidence="1 4">
        <text>alpha-D-glucosamine 6-phosphate + H2O = beta-D-fructose 6-phosphate + NH4(+)</text>
        <dbReference type="Rhea" id="RHEA:12172"/>
        <dbReference type="ChEBI" id="CHEBI:15377"/>
        <dbReference type="ChEBI" id="CHEBI:28938"/>
        <dbReference type="ChEBI" id="CHEBI:57634"/>
        <dbReference type="ChEBI" id="CHEBI:75989"/>
        <dbReference type="EC" id="3.5.99.6"/>
    </reaction>
</comment>
<gene>
    <name evidence="4" type="primary">nagB</name>
    <name evidence="6" type="ORF">QA541_08925</name>
</gene>
<evidence type="ECO:0000256" key="4">
    <source>
        <dbReference type="HAMAP-Rule" id="MF_01241"/>
    </source>
</evidence>
<feature type="active site" description="For ring-opening step" evidence="4">
    <location>
        <position position="128"/>
    </location>
</feature>
<reference evidence="6" key="1">
    <citation type="submission" date="2023-04" db="EMBL/GenBank/DDBJ databases">
        <title>Macrococci isolated from food, foodproducing animals, and human clinical materials.</title>
        <authorList>
            <person name="Maslanova I."/>
            <person name="Svec P."/>
            <person name="Sedlacek I."/>
            <person name="Novakova D."/>
            <person name="Keller J.E."/>
            <person name="Schwendener S."/>
            <person name="Finstrlova A."/>
            <person name="Botka T."/>
            <person name="Kovarovic V."/>
            <person name="Petras P."/>
            <person name="Perreten V."/>
            <person name="Pantucek R."/>
        </authorList>
    </citation>
    <scope>NUCLEOTIDE SEQUENCE</scope>
    <source>
        <strain evidence="6">NRL/St 21/332</strain>
    </source>
</reference>
<evidence type="ECO:0000256" key="1">
    <source>
        <dbReference type="ARBA" id="ARBA00000644"/>
    </source>
</evidence>
<comment type="pathway">
    <text evidence="4">Amino-sugar metabolism; N-acetylneuraminate degradation; D-fructose 6-phosphate from N-acetylneuraminate: step 5/5.</text>
</comment>
<sequence>MEIIKVVNPQMGGKKAFELFKASIESGAKTIGLATGSTPISFYEEVIHSDIDLTDVTSVNLDEYVGLSRENKQSYAYFMNEQLFKYKKLKASFLPNGLASNIDEEISRYNDILTCHPIDFQILGIGSNGHIGFNEPGTSFESTTQLVKLAPSTIEANARFFDTIDEVPTEAISMGIANIMAAKRIVLLAYGESKVEAIYNTVHGSVTEQVPASILQRHPNVTIIVDESAGKLI</sequence>
<accession>A0AAU6R8N9</accession>
<dbReference type="GO" id="GO:0005975">
    <property type="term" value="P:carbohydrate metabolic process"/>
    <property type="evidence" value="ECO:0007669"/>
    <property type="project" value="InterPro"/>
</dbReference>
<dbReference type="HAMAP" id="MF_01241">
    <property type="entry name" value="GlcN6P_deamin"/>
    <property type="match status" value="1"/>
</dbReference>
<dbReference type="GO" id="GO:0005737">
    <property type="term" value="C:cytoplasm"/>
    <property type="evidence" value="ECO:0007669"/>
    <property type="project" value="TreeGrafter"/>
</dbReference>
<dbReference type="InterPro" id="IPR006148">
    <property type="entry name" value="Glc/Gal-6P_isomerase"/>
</dbReference>
<feature type="domain" description="Glucosamine/galactosamine-6-phosphate isomerase" evidence="5">
    <location>
        <begin position="22"/>
        <end position="218"/>
    </location>
</feature>
<evidence type="ECO:0000259" key="5">
    <source>
        <dbReference type="Pfam" id="PF01182"/>
    </source>
</evidence>
<dbReference type="FunFam" id="3.40.50.1360:FF:000003">
    <property type="entry name" value="Glucosamine-6-phosphate deaminase"/>
    <property type="match status" value="1"/>
</dbReference>